<gene>
    <name evidence="1" type="ORF">KCG45_12130</name>
</gene>
<evidence type="ECO:0000313" key="1">
    <source>
        <dbReference type="EMBL" id="MBV7266931.1"/>
    </source>
</evidence>
<dbReference type="Proteomes" id="UP000699975">
    <property type="component" value="Unassembled WGS sequence"/>
</dbReference>
<protein>
    <recommendedName>
        <fullName evidence="3">Lipoprotein</fullName>
    </recommendedName>
</protein>
<dbReference type="RefSeq" id="WP_218317458.1">
    <property type="nucleotide sequence ID" value="NZ_JAGSPB010000002.1"/>
</dbReference>
<dbReference type="EMBL" id="JAGSPB010000002">
    <property type="protein sequence ID" value="MBV7266931.1"/>
    <property type="molecule type" value="Genomic_DNA"/>
</dbReference>
<organism evidence="1 2">
    <name type="scientific">Erythrobacter ani</name>
    <dbReference type="NCBI Taxonomy" id="2827235"/>
    <lineage>
        <taxon>Bacteria</taxon>
        <taxon>Pseudomonadati</taxon>
        <taxon>Pseudomonadota</taxon>
        <taxon>Alphaproteobacteria</taxon>
        <taxon>Sphingomonadales</taxon>
        <taxon>Erythrobacteraceae</taxon>
        <taxon>Erythrobacter/Porphyrobacter group</taxon>
        <taxon>Erythrobacter</taxon>
    </lineage>
</organism>
<dbReference type="PROSITE" id="PS51257">
    <property type="entry name" value="PROKAR_LIPOPROTEIN"/>
    <property type="match status" value="1"/>
</dbReference>
<sequence>MLKTSILTAALLMSCACTEPSSAPETKPGALGAEVAKDVIRAYEHDPALLMIQLRGAHAIELTLEAGRTGSRSVAQKASKLTFLWVTCLSAFEKSRGLEYGWASKTGNALERIVINTDERRKFARAFEQLRDGTVSRAPDTPLDCGYLP</sequence>
<evidence type="ECO:0000313" key="2">
    <source>
        <dbReference type="Proteomes" id="UP000699975"/>
    </source>
</evidence>
<keyword evidence="2" id="KW-1185">Reference proteome</keyword>
<name>A0ABS6SQ20_9SPHN</name>
<reference evidence="1 2" key="1">
    <citation type="submission" date="2021-04" db="EMBL/GenBank/DDBJ databases">
        <authorList>
            <person name="Pira H."/>
            <person name="Risdian C."/>
            <person name="Wink J."/>
        </authorList>
    </citation>
    <scope>NUCLEOTIDE SEQUENCE [LARGE SCALE GENOMIC DNA]</scope>
    <source>
        <strain evidence="1 2">WH131</strain>
    </source>
</reference>
<proteinExistence type="predicted"/>
<comment type="caution">
    <text evidence="1">The sequence shown here is derived from an EMBL/GenBank/DDBJ whole genome shotgun (WGS) entry which is preliminary data.</text>
</comment>
<accession>A0ABS6SQ20</accession>
<evidence type="ECO:0008006" key="3">
    <source>
        <dbReference type="Google" id="ProtNLM"/>
    </source>
</evidence>